<dbReference type="PANTHER" id="PTHR32444">
    <property type="entry name" value="BULB-TYPE LECTIN DOMAIN-CONTAINING PROTEIN"/>
    <property type="match status" value="1"/>
</dbReference>
<dbReference type="InterPro" id="IPR001480">
    <property type="entry name" value="Bulb-type_lectin_dom"/>
</dbReference>
<dbReference type="OrthoDB" id="679597at2759"/>
<evidence type="ECO:0000259" key="3">
    <source>
        <dbReference type="PROSITE" id="PS50927"/>
    </source>
</evidence>
<proteinExistence type="predicted"/>
<dbReference type="Pfam" id="PF01453">
    <property type="entry name" value="B_lectin"/>
    <property type="match status" value="1"/>
</dbReference>
<keyword evidence="2" id="KW-0732">Signal</keyword>
<dbReference type="AlphaFoldDB" id="A0A0K9NYP6"/>
<dbReference type="FunFam" id="2.90.10.10:FF:000001">
    <property type="entry name" value="G-type lectin S-receptor-like serine/threonine-protein kinase"/>
    <property type="match status" value="1"/>
</dbReference>
<sequence length="206" mass="22779">MIIVFHLLFISCVFLTLFSSICRARDNITYNNSIKDGEVLVSTERKFSLGFFSPTGSNKRYLGIKYTDFPDIQIWVANRDYPINDKSGVLKIANNGNLVLIESKNNTIVWSPRGTFNVKNHTAQILDSGNLVLKQDGDSGSKILWQSFDYPTDTMIPEVKVGFNTVGTMDRGPRPMDRTGPDGPGGRTGGRTSGRTGLTVQAHEAQ</sequence>
<feature type="domain" description="Bulb-type lectin" evidence="3">
    <location>
        <begin position="25"/>
        <end position="146"/>
    </location>
</feature>
<dbReference type="SUPFAM" id="SSF51110">
    <property type="entry name" value="alpha-D-mannose-specific plant lectins"/>
    <property type="match status" value="1"/>
</dbReference>
<protein>
    <recommendedName>
        <fullName evidence="3">Bulb-type lectin domain-containing protein</fullName>
    </recommendedName>
</protein>
<evidence type="ECO:0000313" key="5">
    <source>
        <dbReference type="Proteomes" id="UP000036987"/>
    </source>
</evidence>
<feature type="signal peptide" evidence="2">
    <location>
        <begin position="1"/>
        <end position="24"/>
    </location>
</feature>
<keyword evidence="5" id="KW-1185">Reference proteome</keyword>
<comment type="caution">
    <text evidence="4">The sequence shown here is derived from an EMBL/GenBank/DDBJ whole genome shotgun (WGS) entry which is preliminary data.</text>
</comment>
<accession>A0A0K9NYP6</accession>
<dbReference type="Proteomes" id="UP000036987">
    <property type="component" value="Unassembled WGS sequence"/>
</dbReference>
<dbReference type="CDD" id="cd00028">
    <property type="entry name" value="B_lectin"/>
    <property type="match status" value="1"/>
</dbReference>
<dbReference type="Gene3D" id="2.90.10.10">
    <property type="entry name" value="Bulb-type lectin domain"/>
    <property type="match status" value="1"/>
</dbReference>
<dbReference type="OMA" id="TSEYIWE"/>
<dbReference type="InterPro" id="IPR036426">
    <property type="entry name" value="Bulb-type_lectin_dom_sf"/>
</dbReference>
<name>A0A0K9NYP6_ZOSMR</name>
<gene>
    <name evidence="4" type="ORF">ZOSMA_550G00020</name>
</gene>
<dbReference type="PROSITE" id="PS50927">
    <property type="entry name" value="BULB_LECTIN"/>
    <property type="match status" value="1"/>
</dbReference>
<organism evidence="4 5">
    <name type="scientific">Zostera marina</name>
    <name type="common">Eelgrass</name>
    <dbReference type="NCBI Taxonomy" id="29655"/>
    <lineage>
        <taxon>Eukaryota</taxon>
        <taxon>Viridiplantae</taxon>
        <taxon>Streptophyta</taxon>
        <taxon>Embryophyta</taxon>
        <taxon>Tracheophyta</taxon>
        <taxon>Spermatophyta</taxon>
        <taxon>Magnoliopsida</taxon>
        <taxon>Liliopsida</taxon>
        <taxon>Zosteraceae</taxon>
        <taxon>Zostera</taxon>
    </lineage>
</organism>
<dbReference type="EMBL" id="LFYR01001530">
    <property type="protein sequence ID" value="KMZ61070.1"/>
    <property type="molecule type" value="Genomic_DNA"/>
</dbReference>
<feature type="compositionally biased region" description="Gly residues" evidence="1">
    <location>
        <begin position="182"/>
        <end position="192"/>
    </location>
</feature>
<dbReference type="PANTHER" id="PTHR32444:SF183">
    <property type="entry name" value="APPLE DOMAIN-CONTAINING PROTEIN"/>
    <property type="match status" value="1"/>
</dbReference>
<reference evidence="5" key="1">
    <citation type="journal article" date="2016" name="Nature">
        <title>The genome of the seagrass Zostera marina reveals angiosperm adaptation to the sea.</title>
        <authorList>
            <person name="Olsen J.L."/>
            <person name="Rouze P."/>
            <person name="Verhelst B."/>
            <person name="Lin Y.-C."/>
            <person name="Bayer T."/>
            <person name="Collen J."/>
            <person name="Dattolo E."/>
            <person name="De Paoli E."/>
            <person name="Dittami S."/>
            <person name="Maumus F."/>
            <person name="Michel G."/>
            <person name="Kersting A."/>
            <person name="Lauritano C."/>
            <person name="Lohaus R."/>
            <person name="Toepel M."/>
            <person name="Tonon T."/>
            <person name="Vanneste K."/>
            <person name="Amirebrahimi M."/>
            <person name="Brakel J."/>
            <person name="Bostroem C."/>
            <person name="Chovatia M."/>
            <person name="Grimwood J."/>
            <person name="Jenkins J.W."/>
            <person name="Jueterbock A."/>
            <person name="Mraz A."/>
            <person name="Stam W.T."/>
            <person name="Tice H."/>
            <person name="Bornberg-Bauer E."/>
            <person name="Green P.J."/>
            <person name="Pearson G.A."/>
            <person name="Procaccini G."/>
            <person name="Duarte C.M."/>
            <person name="Schmutz J."/>
            <person name="Reusch T.B.H."/>
            <person name="Van de Peer Y."/>
        </authorList>
    </citation>
    <scope>NUCLEOTIDE SEQUENCE [LARGE SCALE GENOMIC DNA]</scope>
    <source>
        <strain evidence="5">cv. Finnish</strain>
    </source>
</reference>
<evidence type="ECO:0000256" key="2">
    <source>
        <dbReference type="SAM" id="SignalP"/>
    </source>
</evidence>
<feature type="region of interest" description="Disordered" evidence="1">
    <location>
        <begin position="166"/>
        <end position="206"/>
    </location>
</feature>
<evidence type="ECO:0000313" key="4">
    <source>
        <dbReference type="EMBL" id="KMZ61070.1"/>
    </source>
</evidence>
<dbReference type="GO" id="GO:0051707">
    <property type="term" value="P:response to other organism"/>
    <property type="evidence" value="ECO:0007669"/>
    <property type="project" value="UniProtKB-ARBA"/>
</dbReference>
<dbReference type="SMART" id="SM00108">
    <property type="entry name" value="B_lectin"/>
    <property type="match status" value="1"/>
</dbReference>
<feature type="compositionally biased region" description="Basic and acidic residues" evidence="1">
    <location>
        <begin position="171"/>
        <end position="180"/>
    </location>
</feature>
<evidence type="ECO:0000256" key="1">
    <source>
        <dbReference type="SAM" id="MobiDB-lite"/>
    </source>
</evidence>
<feature type="chain" id="PRO_5005527435" description="Bulb-type lectin domain-containing protein" evidence="2">
    <location>
        <begin position="25"/>
        <end position="206"/>
    </location>
</feature>